<sequence length="39" mass="4715">MFSDKKQNTQLLFIDIFAFKIHLLHNMKVIFNFSTQNKI</sequence>
<protein>
    <submittedName>
        <fullName evidence="1">Uncharacterized protein</fullName>
    </submittedName>
</protein>
<dbReference type="Proteomes" id="UP000004095">
    <property type="component" value="Unassembled WGS sequence"/>
</dbReference>
<gene>
    <name evidence="1" type="ORF">M23134_05359</name>
</gene>
<reference evidence="1 2" key="1">
    <citation type="submission" date="2007-01" db="EMBL/GenBank/DDBJ databases">
        <authorList>
            <person name="Haygood M."/>
            <person name="Podell S."/>
            <person name="Anderson C."/>
            <person name="Hopkinson B."/>
            <person name="Roe K."/>
            <person name="Barbeau K."/>
            <person name="Gaasterland T."/>
            <person name="Ferriera S."/>
            <person name="Johnson J."/>
            <person name="Kravitz S."/>
            <person name="Beeson K."/>
            <person name="Sutton G."/>
            <person name="Rogers Y.-H."/>
            <person name="Friedman R."/>
            <person name="Frazier M."/>
            <person name="Venter J.C."/>
        </authorList>
    </citation>
    <scope>NUCLEOTIDE SEQUENCE [LARGE SCALE GENOMIC DNA]</scope>
    <source>
        <strain evidence="1 2">ATCC 23134</strain>
    </source>
</reference>
<accession>A1ZHL9</accession>
<name>A1ZHL9_MICM2</name>
<dbReference type="AlphaFoldDB" id="A1ZHL9"/>
<evidence type="ECO:0000313" key="2">
    <source>
        <dbReference type="Proteomes" id="UP000004095"/>
    </source>
</evidence>
<keyword evidence="2" id="KW-1185">Reference proteome</keyword>
<proteinExistence type="predicted"/>
<comment type="caution">
    <text evidence="1">The sequence shown here is derived from an EMBL/GenBank/DDBJ whole genome shotgun (WGS) entry which is preliminary data.</text>
</comment>
<organism evidence="1 2">
    <name type="scientific">Microscilla marina ATCC 23134</name>
    <dbReference type="NCBI Taxonomy" id="313606"/>
    <lineage>
        <taxon>Bacteria</taxon>
        <taxon>Pseudomonadati</taxon>
        <taxon>Bacteroidota</taxon>
        <taxon>Cytophagia</taxon>
        <taxon>Cytophagales</taxon>
        <taxon>Microscillaceae</taxon>
        <taxon>Microscilla</taxon>
    </lineage>
</organism>
<dbReference type="EMBL" id="AAWS01000008">
    <property type="protein sequence ID" value="EAY30026.1"/>
    <property type="molecule type" value="Genomic_DNA"/>
</dbReference>
<evidence type="ECO:0000313" key="1">
    <source>
        <dbReference type="EMBL" id="EAY30026.1"/>
    </source>
</evidence>